<dbReference type="PROSITE" id="PS50082">
    <property type="entry name" value="WD_REPEATS_2"/>
    <property type="match status" value="2"/>
</dbReference>
<dbReference type="InterPro" id="IPR001680">
    <property type="entry name" value="WD40_rpt"/>
</dbReference>
<dbReference type="PANTHER" id="PTHR15574">
    <property type="entry name" value="WD REPEAT DOMAIN-CONTAINING FAMILY"/>
    <property type="match status" value="1"/>
</dbReference>
<feature type="repeat" description="WD" evidence="3">
    <location>
        <begin position="326"/>
        <end position="358"/>
    </location>
</feature>
<feature type="compositionally biased region" description="Basic and acidic residues" evidence="4">
    <location>
        <begin position="729"/>
        <end position="744"/>
    </location>
</feature>
<feature type="compositionally biased region" description="Low complexity" evidence="4">
    <location>
        <begin position="665"/>
        <end position="676"/>
    </location>
</feature>
<dbReference type="OrthoDB" id="5573735at2759"/>
<evidence type="ECO:0000313" key="5">
    <source>
        <dbReference type="EMBL" id="CAG9837252.1"/>
    </source>
</evidence>
<evidence type="ECO:0000313" key="6">
    <source>
        <dbReference type="Proteomes" id="UP001153709"/>
    </source>
</evidence>
<dbReference type="Gene3D" id="2.130.10.10">
    <property type="entry name" value="YVTN repeat-like/Quinoprotein amine dehydrogenase"/>
    <property type="match status" value="3"/>
</dbReference>
<protein>
    <recommendedName>
        <fullName evidence="7">DDB1- and CUL4-associated factor 5</fullName>
    </recommendedName>
</protein>
<feature type="compositionally biased region" description="Polar residues" evidence="4">
    <location>
        <begin position="566"/>
        <end position="582"/>
    </location>
</feature>
<dbReference type="InterPro" id="IPR045151">
    <property type="entry name" value="DCAF8"/>
</dbReference>
<dbReference type="AlphaFoldDB" id="A0A9N9XF80"/>
<organism evidence="5 6">
    <name type="scientific">Diabrotica balteata</name>
    <name type="common">Banded cucumber beetle</name>
    <dbReference type="NCBI Taxonomy" id="107213"/>
    <lineage>
        <taxon>Eukaryota</taxon>
        <taxon>Metazoa</taxon>
        <taxon>Ecdysozoa</taxon>
        <taxon>Arthropoda</taxon>
        <taxon>Hexapoda</taxon>
        <taxon>Insecta</taxon>
        <taxon>Pterygota</taxon>
        <taxon>Neoptera</taxon>
        <taxon>Endopterygota</taxon>
        <taxon>Coleoptera</taxon>
        <taxon>Polyphaga</taxon>
        <taxon>Cucujiformia</taxon>
        <taxon>Chrysomeloidea</taxon>
        <taxon>Chrysomelidae</taxon>
        <taxon>Galerucinae</taxon>
        <taxon>Diabroticina</taxon>
        <taxon>Diabroticites</taxon>
        <taxon>Diabrotica</taxon>
    </lineage>
</organism>
<dbReference type="PROSITE" id="PS50294">
    <property type="entry name" value="WD_REPEATS_REGION"/>
    <property type="match status" value="2"/>
</dbReference>
<evidence type="ECO:0000256" key="3">
    <source>
        <dbReference type="PROSITE-ProRule" id="PRU00221"/>
    </source>
</evidence>
<feature type="compositionally biased region" description="Low complexity" evidence="4">
    <location>
        <begin position="641"/>
        <end position="652"/>
    </location>
</feature>
<feature type="compositionally biased region" description="Polar residues" evidence="4">
    <location>
        <begin position="677"/>
        <end position="687"/>
    </location>
</feature>
<evidence type="ECO:0008006" key="7">
    <source>
        <dbReference type="Google" id="ProtNLM"/>
    </source>
</evidence>
<dbReference type="GO" id="GO:0045717">
    <property type="term" value="P:negative regulation of fatty acid biosynthetic process"/>
    <property type="evidence" value="ECO:0007669"/>
    <property type="project" value="TreeGrafter"/>
</dbReference>
<dbReference type="InterPro" id="IPR015943">
    <property type="entry name" value="WD40/YVTN_repeat-like_dom_sf"/>
</dbReference>
<sequence length="771" mass="87270">MVDDFSTVVKMAMPSINPVNYIIERQYKDNIFIKNKLVSARLSKARNLYRKDLLAHYGCVNAIEFSNDGEYLISGGDDKRVLLWYIPEAIYDRGSPVTMCTPHRSNIFCLTFDSCNEKIFSGGNDDQVLIHQIERRSMVNCIPHDKPVYGISIHPQNDNIIATAGEDGRILLFDIREVPNQEVQVVAQENSGFHSVMFNPIKPRYLVTANSEEGVSLWDCRKPKNQLIHYDSQSGKTSGISACFDCTGKKVLALRRRLPPVLYLAESENALCQFYHPQYYNSCTMKTCCFAGENDEYVLSGSDDFNLYMWKIPTDDCEWGSSHMILRGHRSIVNQVRYNSHNNFIASSGVEKMIKLWSSVPIGNWRGSILREHTEPVRKIYTHDDYMSLVGNSDRINHDYSDQSTGEDSKMMAFFDSLIQREIEGWDSQTDGTFSTDSDSEEEDWSKLISKIFKNGKCSSEEPKKYRSNRITQLISKKKCTLAKLAHSKSTSYRKKYHQKLHKRKSAKSKYGKHNGFHKKSHKKCSSERDGSSVAASTPKKHKRSATRPSKYFTRSVKHMTDNDSTENSLDTPSTSTGITGSERSIFRLIEQDSDEDARNLNDIEGGEEVEANNFVNILPTPLNGSRDVLINILEVANGSTRTLRSSTSTTRHSNEDYQRQPQTNGASSLNGSSASPENADQGYSETSDSDVEYATPAKRRHTSVSDSGCGTGPSSSSSVRSRKTMHRLHPECSNDDRSPDRDRCRYKKCRYTIRKAKRVKKKIGADSDEN</sequence>
<evidence type="ECO:0000256" key="2">
    <source>
        <dbReference type="ARBA" id="ARBA00022737"/>
    </source>
</evidence>
<feature type="compositionally biased region" description="Low complexity" evidence="4">
    <location>
        <begin position="706"/>
        <end position="720"/>
    </location>
</feature>
<dbReference type="GO" id="GO:0080008">
    <property type="term" value="C:Cul4-RING E3 ubiquitin ligase complex"/>
    <property type="evidence" value="ECO:0007669"/>
    <property type="project" value="TreeGrafter"/>
</dbReference>
<keyword evidence="1 3" id="KW-0853">WD repeat</keyword>
<feature type="compositionally biased region" description="Basic residues" evidence="4">
    <location>
        <begin position="492"/>
        <end position="524"/>
    </location>
</feature>
<dbReference type="GO" id="GO:0005737">
    <property type="term" value="C:cytoplasm"/>
    <property type="evidence" value="ECO:0007669"/>
    <property type="project" value="TreeGrafter"/>
</dbReference>
<evidence type="ECO:0000256" key="4">
    <source>
        <dbReference type="SAM" id="MobiDB-lite"/>
    </source>
</evidence>
<gene>
    <name evidence="5" type="ORF">DIABBA_LOCUS10254</name>
</gene>
<evidence type="ECO:0000256" key="1">
    <source>
        <dbReference type="ARBA" id="ARBA00022574"/>
    </source>
</evidence>
<keyword evidence="2" id="KW-0677">Repeat</keyword>
<dbReference type="SUPFAM" id="SSF50978">
    <property type="entry name" value="WD40 repeat-like"/>
    <property type="match status" value="1"/>
</dbReference>
<feature type="region of interest" description="Disordered" evidence="4">
    <location>
        <begin position="491"/>
        <end position="582"/>
    </location>
</feature>
<dbReference type="Pfam" id="PF00400">
    <property type="entry name" value="WD40"/>
    <property type="match status" value="4"/>
</dbReference>
<proteinExistence type="predicted"/>
<keyword evidence="6" id="KW-1185">Reference proteome</keyword>
<dbReference type="Proteomes" id="UP001153709">
    <property type="component" value="Chromosome 7"/>
</dbReference>
<dbReference type="SMART" id="SM00320">
    <property type="entry name" value="WD40"/>
    <property type="match status" value="6"/>
</dbReference>
<dbReference type="PANTHER" id="PTHR15574:SF43">
    <property type="entry name" value="DDB1- AND CUL4-ASSOCIATED FACTOR 5"/>
    <property type="match status" value="1"/>
</dbReference>
<dbReference type="InterPro" id="IPR036322">
    <property type="entry name" value="WD40_repeat_dom_sf"/>
</dbReference>
<name>A0A9N9XF80_DIABA</name>
<reference evidence="5" key="1">
    <citation type="submission" date="2022-01" db="EMBL/GenBank/DDBJ databases">
        <authorList>
            <person name="King R."/>
        </authorList>
    </citation>
    <scope>NUCLEOTIDE SEQUENCE</scope>
</reference>
<dbReference type="EMBL" id="OU898282">
    <property type="protein sequence ID" value="CAG9837252.1"/>
    <property type="molecule type" value="Genomic_DNA"/>
</dbReference>
<accession>A0A9N9XF80</accession>
<feature type="region of interest" description="Disordered" evidence="4">
    <location>
        <begin position="641"/>
        <end position="748"/>
    </location>
</feature>
<feature type="repeat" description="WD" evidence="3">
    <location>
        <begin position="53"/>
        <end position="84"/>
    </location>
</feature>